<proteinExistence type="predicted"/>
<evidence type="ECO:0000256" key="1">
    <source>
        <dbReference type="SAM" id="MobiDB-lite"/>
    </source>
</evidence>
<keyword evidence="3" id="KW-1185">Reference proteome</keyword>
<accession>A0A6A3CMG7</accession>
<protein>
    <submittedName>
        <fullName evidence="2">Uncharacterized protein</fullName>
    </submittedName>
</protein>
<evidence type="ECO:0000313" key="3">
    <source>
        <dbReference type="Proteomes" id="UP000436088"/>
    </source>
</evidence>
<feature type="region of interest" description="Disordered" evidence="1">
    <location>
        <begin position="99"/>
        <end position="121"/>
    </location>
</feature>
<dbReference type="AlphaFoldDB" id="A0A6A3CMG7"/>
<gene>
    <name evidence="2" type="ORF">F3Y22_tig00004457pilonHSYRG00037</name>
</gene>
<dbReference type="PANTHER" id="PTHR36019:SF3">
    <property type="entry name" value="PLANT_PROTEIN"/>
    <property type="match status" value="1"/>
</dbReference>
<sequence>MSLDCWTCPILQRTNSNADIDFGKENCISKFCCVQISRSLSGNLSPPVYEQIGTMMRNTGIPPKKIKKGPRRFHTFNNTTYGAMGFEANVKSEPRLARSSGMRRDWSFEEAKGLKRGGKVS</sequence>
<feature type="compositionally biased region" description="Basic and acidic residues" evidence="1">
    <location>
        <begin position="99"/>
        <end position="113"/>
    </location>
</feature>
<dbReference type="OrthoDB" id="1847777at2759"/>
<dbReference type="EMBL" id="VEPZ02000266">
    <property type="protein sequence ID" value="KAE8728408.1"/>
    <property type="molecule type" value="Genomic_DNA"/>
</dbReference>
<evidence type="ECO:0000313" key="2">
    <source>
        <dbReference type="EMBL" id="KAE8728408.1"/>
    </source>
</evidence>
<organism evidence="2 3">
    <name type="scientific">Hibiscus syriacus</name>
    <name type="common">Rose of Sharon</name>
    <dbReference type="NCBI Taxonomy" id="106335"/>
    <lineage>
        <taxon>Eukaryota</taxon>
        <taxon>Viridiplantae</taxon>
        <taxon>Streptophyta</taxon>
        <taxon>Embryophyta</taxon>
        <taxon>Tracheophyta</taxon>
        <taxon>Spermatophyta</taxon>
        <taxon>Magnoliopsida</taxon>
        <taxon>eudicotyledons</taxon>
        <taxon>Gunneridae</taxon>
        <taxon>Pentapetalae</taxon>
        <taxon>rosids</taxon>
        <taxon>malvids</taxon>
        <taxon>Malvales</taxon>
        <taxon>Malvaceae</taxon>
        <taxon>Malvoideae</taxon>
        <taxon>Hibiscus</taxon>
    </lineage>
</organism>
<reference evidence="2" key="1">
    <citation type="submission" date="2019-09" db="EMBL/GenBank/DDBJ databases">
        <title>Draft genome information of white flower Hibiscus syriacus.</title>
        <authorList>
            <person name="Kim Y.-M."/>
        </authorList>
    </citation>
    <scope>NUCLEOTIDE SEQUENCE [LARGE SCALE GENOMIC DNA]</scope>
    <source>
        <strain evidence="2">YM2019G1</strain>
    </source>
</reference>
<name>A0A6A3CMG7_HIBSY</name>
<dbReference type="Proteomes" id="UP000436088">
    <property type="component" value="Unassembled WGS sequence"/>
</dbReference>
<comment type="caution">
    <text evidence="2">The sequence shown here is derived from an EMBL/GenBank/DDBJ whole genome shotgun (WGS) entry which is preliminary data.</text>
</comment>
<dbReference type="PANTHER" id="PTHR36019">
    <property type="entry name" value="PLANT/PROTEIN"/>
    <property type="match status" value="1"/>
</dbReference>